<dbReference type="InterPro" id="IPR036020">
    <property type="entry name" value="WW_dom_sf"/>
</dbReference>
<reference evidence="3 4" key="1">
    <citation type="journal article" date="2019" name="Nat. Plants">
        <title>Stout camphor tree genome fills gaps in understanding of flowering plant genome evolution.</title>
        <authorList>
            <person name="Chaw S.M."/>
            <person name="Liu Y.C."/>
            <person name="Wu Y.W."/>
            <person name="Wang H.Y."/>
            <person name="Lin C.I."/>
            <person name="Wu C.S."/>
            <person name="Ke H.M."/>
            <person name="Chang L.Y."/>
            <person name="Hsu C.Y."/>
            <person name="Yang H.T."/>
            <person name="Sudianto E."/>
            <person name="Hsu M.H."/>
            <person name="Wu K.P."/>
            <person name="Wang L.N."/>
            <person name="Leebens-Mack J.H."/>
            <person name="Tsai I.J."/>
        </authorList>
    </citation>
    <scope>NUCLEOTIDE SEQUENCE [LARGE SCALE GENOMIC DNA]</scope>
    <source>
        <strain evidence="4">cv. Chaw 1501</strain>
        <tissue evidence="3">Young leaves</tissue>
    </source>
</reference>
<dbReference type="SMART" id="SM00456">
    <property type="entry name" value="WW"/>
    <property type="match status" value="1"/>
</dbReference>
<evidence type="ECO:0000256" key="1">
    <source>
        <dbReference type="SAM" id="MobiDB-lite"/>
    </source>
</evidence>
<feature type="region of interest" description="Disordered" evidence="1">
    <location>
        <begin position="185"/>
        <end position="204"/>
    </location>
</feature>
<keyword evidence="4" id="KW-1185">Reference proteome</keyword>
<name>A0A443PWQ4_9MAGN</name>
<organism evidence="3 4">
    <name type="scientific">Cinnamomum micranthum f. kanehirae</name>
    <dbReference type="NCBI Taxonomy" id="337451"/>
    <lineage>
        <taxon>Eukaryota</taxon>
        <taxon>Viridiplantae</taxon>
        <taxon>Streptophyta</taxon>
        <taxon>Embryophyta</taxon>
        <taxon>Tracheophyta</taxon>
        <taxon>Spermatophyta</taxon>
        <taxon>Magnoliopsida</taxon>
        <taxon>Magnoliidae</taxon>
        <taxon>Laurales</taxon>
        <taxon>Lauraceae</taxon>
        <taxon>Cinnamomum</taxon>
    </lineage>
</organism>
<feature type="region of interest" description="Disordered" evidence="1">
    <location>
        <begin position="93"/>
        <end position="176"/>
    </location>
</feature>
<dbReference type="Gene3D" id="2.20.70.10">
    <property type="match status" value="1"/>
</dbReference>
<feature type="region of interest" description="Disordered" evidence="1">
    <location>
        <begin position="345"/>
        <end position="379"/>
    </location>
</feature>
<feature type="domain" description="WW" evidence="2">
    <location>
        <begin position="20"/>
        <end position="54"/>
    </location>
</feature>
<feature type="compositionally biased region" description="Pro residues" evidence="1">
    <location>
        <begin position="54"/>
        <end position="68"/>
    </location>
</feature>
<accession>A0A443PWQ4</accession>
<dbReference type="STRING" id="337451.A0A443PWQ4"/>
<dbReference type="PROSITE" id="PS50020">
    <property type="entry name" value="WW_DOMAIN_2"/>
    <property type="match status" value="1"/>
</dbReference>
<dbReference type="AlphaFoldDB" id="A0A443PWQ4"/>
<evidence type="ECO:0000313" key="3">
    <source>
        <dbReference type="EMBL" id="RWR95190.1"/>
    </source>
</evidence>
<evidence type="ECO:0000259" key="2">
    <source>
        <dbReference type="PROSITE" id="PS50020"/>
    </source>
</evidence>
<sequence>MATAESAPASSGPRYAPEDPSLPKPWKGLIDGSTGVLYYWNPDTNVTQYERPAALPPPLPTGPPPTPSIPKLAPIPMARTLQPNGIIAQQGLQMHQQLGQQLPQQQGMPMPQQQGQQIPQQQQQGQQMPQQQQGQQMPQQQQGNQVAHQQQGHQWPHLQQGQQLPQQQQGQQLLQTQGQQLPNQPLGQQIQQQMPQQQVQQMPHHLGQQFSYQQLQQIPYPGQQISHMQSQQISEQQAHQNVLQQGQQIQHKQGQQFGYPQREETGFQQGKQTGFSSPQVQQTGFSSIHNLPAENHPIQASQVSFHAVHTQQTASSSISAQQASGSLIQAQQTGMDSIHQKQIGGPMVQSQTGPSMIRNQQAGGPPLGLKTGYEEGQPGRAGNDFYFSGNREQGMMIPQQPKLAPIPLPHNQQEMRMGTALPQTVTPGHMGGPNIVGGRPMTNVYNHSAGGQTFPNNAPARPSPRILGSSDLTNLSAAEVYRQEHEVSASVCISNTLLAWDSAMGDNVPAPFMTFEATGFPPEILREIFTVNSCLLSLVADTNGWFLISDTNTSTNMANCSAE</sequence>
<protein>
    <submittedName>
        <fullName evidence="3">WW domain-containing protein</fullName>
    </submittedName>
</protein>
<feature type="region of interest" description="Disordered" evidence="1">
    <location>
        <begin position="1"/>
        <end position="28"/>
    </location>
</feature>
<dbReference type="Pfam" id="PF00397">
    <property type="entry name" value="WW"/>
    <property type="match status" value="1"/>
</dbReference>
<proteinExistence type="predicted"/>
<dbReference type="SUPFAM" id="SSF51045">
    <property type="entry name" value="WW domain"/>
    <property type="match status" value="1"/>
</dbReference>
<feature type="compositionally biased region" description="Polar residues" evidence="1">
    <location>
        <begin position="348"/>
        <end position="362"/>
    </location>
</feature>
<dbReference type="InterPro" id="IPR001202">
    <property type="entry name" value="WW_dom"/>
</dbReference>
<comment type="caution">
    <text evidence="3">The sequence shown here is derived from an EMBL/GenBank/DDBJ whole genome shotgun (WGS) entry which is preliminary data.</text>
</comment>
<feature type="compositionally biased region" description="Low complexity" evidence="1">
    <location>
        <begin position="224"/>
        <end position="258"/>
    </location>
</feature>
<gene>
    <name evidence="3" type="ORF">CKAN_02452100</name>
</gene>
<dbReference type="Proteomes" id="UP000283530">
    <property type="component" value="Unassembled WGS sequence"/>
</dbReference>
<dbReference type="EMBL" id="QPKB01000011">
    <property type="protein sequence ID" value="RWR95190.1"/>
    <property type="molecule type" value="Genomic_DNA"/>
</dbReference>
<evidence type="ECO:0000313" key="4">
    <source>
        <dbReference type="Proteomes" id="UP000283530"/>
    </source>
</evidence>
<dbReference type="PROSITE" id="PS01159">
    <property type="entry name" value="WW_DOMAIN_1"/>
    <property type="match status" value="1"/>
</dbReference>
<dbReference type="OrthoDB" id="196131at2759"/>
<feature type="region of interest" description="Disordered" evidence="1">
    <location>
        <begin position="48"/>
        <end position="69"/>
    </location>
</feature>
<feature type="region of interest" description="Disordered" evidence="1">
    <location>
        <begin position="224"/>
        <end position="259"/>
    </location>
</feature>